<dbReference type="OrthoDB" id="7628239at2"/>
<dbReference type="PANTHER" id="PTHR37422:SF23">
    <property type="entry name" value="TEICHURONIC ACID BIOSYNTHESIS PROTEIN TUAE"/>
    <property type="match status" value="1"/>
</dbReference>
<feature type="domain" description="O-antigen ligase-related" evidence="6">
    <location>
        <begin position="234"/>
        <end position="378"/>
    </location>
</feature>
<keyword evidence="8" id="KW-1185">Reference proteome</keyword>
<evidence type="ECO:0000256" key="1">
    <source>
        <dbReference type="ARBA" id="ARBA00004141"/>
    </source>
</evidence>
<feature type="transmembrane region" description="Helical" evidence="5">
    <location>
        <begin position="66"/>
        <end position="85"/>
    </location>
</feature>
<dbReference type="EMBL" id="VOPY01000001">
    <property type="protein sequence ID" value="TXC74251.1"/>
    <property type="molecule type" value="Genomic_DNA"/>
</dbReference>
<sequence length="458" mass="50154">MLNTKHLKTALLPAYLVLCLLLGGASAAGFVGNAVLQVIAVAILARLFWTPKSVEHSANAPLDARLLYVAFALAVAWVLISWIPLPPVIWHALPGRGSVEESDALLAMTDNWRSISIQPTEALVSIFALLPPFAVLALTLRASERSREATLWSIIGFAVLSSLVGLIQLSQGMSGPAYFYAITNYGTSVGFFANSNHLATLFLIALVLSAEMPFGQRADRRGNGLAWQVLRAVVFLFFVINLILNKSVAGYGLSIAAVAYWLLRNDRVRTAIRLSLPRLMALSAIVAGAVLASIWLLSNRLAGLAFDPLKGEERVDYVRNTWHMIVDSFPVGYGLGSFRWSYAGIEPIDRVTTVFVNHAHNDYLELLSDFGLVGLALLAIFGLWFVRRIRWLATTRVTYPQYCLAAAMGIVLVAAHSIVDYPIRTAAIATIFAFLAACIARPVVPVDETRHRSRRRRA</sequence>
<dbReference type="GO" id="GO:0016874">
    <property type="term" value="F:ligase activity"/>
    <property type="evidence" value="ECO:0007669"/>
    <property type="project" value="UniProtKB-KW"/>
</dbReference>
<feature type="transmembrane region" description="Helical" evidence="5">
    <location>
        <begin position="122"/>
        <end position="142"/>
    </location>
</feature>
<evidence type="ECO:0000256" key="2">
    <source>
        <dbReference type="ARBA" id="ARBA00022692"/>
    </source>
</evidence>
<dbReference type="GO" id="GO:0016020">
    <property type="term" value="C:membrane"/>
    <property type="evidence" value="ECO:0007669"/>
    <property type="project" value="UniProtKB-SubCell"/>
</dbReference>
<proteinExistence type="predicted"/>
<dbReference type="RefSeq" id="WP_147122218.1">
    <property type="nucleotide sequence ID" value="NZ_VOPY01000001.1"/>
</dbReference>
<evidence type="ECO:0000259" key="6">
    <source>
        <dbReference type="Pfam" id="PF04932"/>
    </source>
</evidence>
<feature type="transmembrane region" description="Helical" evidence="5">
    <location>
        <begin position="370"/>
        <end position="387"/>
    </location>
</feature>
<feature type="transmembrane region" description="Helical" evidence="5">
    <location>
        <begin position="248"/>
        <end position="263"/>
    </location>
</feature>
<dbReference type="Pfam" id="PF04932">
    <property type="entry name" value="Wzy_C"/>
    <property type="match status" value="1"/>
</dbReference>
<dbReference type="InterPro" id="IPR051533">
    <property type="entry name" value="WaaL-like"/>
</dbReference>
<feature type="transmembrane region" description="Helical" evidence="5">
    <location>
        <begin position="425"/>
        <end position="444"/>
    </location>
</feature>
<name>A0A5C6UPZ0_9SPHN</name>
<keyword evidence="7" id="KW-0436">Ligase</keyword>
<accession>A0A5C6UPZ0</accession>
<feature type="transmembrane region" description="Helical" evidence="5">
    <location>
        <begin position="275"/>
        <end position="297"/>
    </location>
</feature>
<evidence type="ECO:0000313" key="7">
    <source>
        <dbReference type="EMBL" id="TXC74251.1"/>
    </source>
</evidence>
<gene>
    <name evidence="7" type="ORF">FSZ31_05985</name>
</gene>
<protein>
    <submittedName>
        <fullName evidence="7">O-antigen ligase family protein</fullName>
    </submittedName>
</protein>
<evidence type="ECO:0000256" key="4">
    <source>
        <dbReference type="ARBA" id="ARBA00023136"/>
    </source>
</evidence>
<comment type="subcellular location">
    <subcellularLocation>
        <location evidence="1">Membrane</location>
        <topology evidence="1">Multi-pass membrane protein</topology>
    </subcellularLocation>
</comment>
<reference evidence="7 8" key="1">
    <citation type="submission" date="2019-08" db="EMBL/GenBank/DDBJ databases">
        <title>Sphingorhabdus soil sp. nov., isolated from arctic soil.</title>
        <authorList>
            <person name="Liu Y."/>
        </authorList>
    </citation>
    <scope>NUCLEOTIDE SEQUENCE [LARGE SCALE GENOMIC DNA]</scope>
    <source>
        <strain evidence="7 8">D-2Q-5-6</strain>
    </source>
</reference>
<comment type="caution">
    <text evidence="7">The sequence shown here is derived from an EMBL/GenBank/DDBJ whole genome shotgun (WGS) entry which is preliminary data.</text>
</comment>
<feature type="transmembrane region" description="Helical" evidence="5">
    <location>
        <begin position="149"/>
        <end position="169"/>
    </location>
</feature>
<evidence type="ECO:0000256" key="3">
    <source>
        <dbReference type="ARBA" id="ARBA00022989"/>
    </source>
</evidence>
<dbReference type="AlphaFoldDB" id="A0A5C6UPZ0"/>
<dbReference type="Proteomes" id="UP000321129">
    <property type="component" value="Unassembled WGS sequence"/>
</dbReference>
<keyword evidence="4 5" id="KW-0472">Membrane</keyword>
<dbReference type="InterPro" id="IPR007016">
    <property type="entry name" value="O-antigen_ligase-rel_domated"/>
</dbReference>
<keyword evidence="2 5" id="KW-0812">Transmembrane</keyword>
<evidence type="ECO:0000256" key="5">
    <source>
        <dbReference type="SAM" id="Phobius"/>
    </source>
</evidence>
<organism evidence="7 8">
    <name type="scientific">Flavisphingopyxis soli</name>
    <dbReference type="NCBI Taxonomy" id="2601267"/>
    <lineage>
        <taxon>Bacteria</taxon>
        <taxon>Pseudomonadati</taxon>
        <taxon>Pseudomonadota</taxon>
        <taxon>Alphaproteobacteria</taxon>
        <taxon>Sphingomonadales</taxon>
        <taxon>Sphingopyxidaceae</taxon>
        <taxon>Flavisphingopyxis</taxon>
    </lineage>
</organism>
<dbReference type="PANTHER" id="PTHR37422">
    <property type="entry name" value="TEICHURONIC ACID BIOSYNTHESIS PROTEIN TUAE"/>
    <property type="match status" value="1"/>
</dbReference>
<keyword evidence="3 5" id="KW-1133">Transmembrane helix</keyword>
<evidence type="ECO:0000313" key="8">
    <source>
        <dbReference type="Proteomes" id="UP000321129"/>
    </source>
</evidence>
<feature type="transmembrane region" description="Helical" evidence="5">
    <location>
        <begin position="222"/>
        <end position="242"/>
    </location>
</feature>
<feature type="transmembrane region" description="Helical" evidence="5">
    <location>
        <begin position="399"/>
        <end position="419"/>
    </location>
</feature>
<feature type="transmembrane region" description="Helical" evidence="5">
    <location>
        <begin position="189"/>
        <end position="210"/>
    </location>
</feature>